<organism evidence="1 2">
    <name type="scientific">Bradyrhizobium vignae</name>
    <dbReference type="NCBI Taxonomy" id="1549949"/>
    <lineage>
        <taxon>Bacteria</taxon>
        <taxon>Pseudomonadati</taxon>
        <taxon>Pseudomonadota</taxon>
        <taxon>Alphaproteobacteria</taxon>
        <taxon>Hyphomicrobiales</taxon>
        <taxon>Nitrobacteraceae</taxon>
        <taxon>Bradyrhizobium</taxon>
    </lineage>
</organism>
<dbReference type="AlphaFoldDB" id="A0A2U3Q8W8"/>
<dbReference type="EMBL" id="LS398110">
    <property type="protein sequence ID" value="SPP97818.1"/>
    <property type="molecule type" value="Genomic_DNA"/>
</dbReference>
<dbReference type="KEGG" id="bvz:BRAD3257_6957"/>
<evidence type="ECO:0008006" key="3">
    <source>
        <dbReference type="Google" id="ProtNLM"/>
    </source>
</evidence>
<proteinExistence type="predicted"/>
<dbReference type="RefSeq" id="WP_122405102.1">
    <property type="nucleotide sequence ID" value="NZ_LS398110.1"/>
</dbReference>
<protein>
    <recommendedName>
        <fullName evidence="3">DUF4238 domain-containing protein</fullName>
    </recommendedName>
</protein>
<sequence length="311" mass="35108">MNTPRNHHYVPQFYLRNFACDPERKKIRTLAKNGDYAVWAERSIEGLGYERDLYVHSYGGVPVSVEDTINHGIETPISKSETWAKIQSGRTDALDRSDKPILYALVRHLEARTPHYLATQLELAELAAQPDSDIPFTDEERAYYAELRANAALTKQMFNVMSASTDWSEAAYRGSGVTVVRTAKSLRTSTIPVLPIRAPEHPALRMPLPGMVPYTYNLALTPTTMVNLVLADFDDAFMNVEQGEDFRLGMNRHLAGQFGHFLHVRHMVTDANDELVRDMAWAHYRLEKSDARRMVFHRPANWASSASASGG</sequence>
<dbReference type="Pfam" id="PF14022">
    <property type="entry name" value="DUF4238"/>
    <property type="match status" value="1"/>
</dbReference>
<accession>A0A2U3Q8W8</accession>
<evidence type="ECO:0000313" key="2">
    <source>
        <dbReference type="Proteomes" id="UP000246085"/>
    </source>
</evidence>
<dbReference type="Proteomes" id="UP000246085">
    <property type="component" value="Chromosome BRAD3257"/>
</dbReference>
<reference evidence="1 2" key="1">
    <citation type="submission" date="2018-03" db="EMBL/GenBank/DDBJ databases">
        <authorList>
            <person name="Gully D."/>
        </authorList>
    </citation>
    <scope>NUCLEOTIDE SEQUENCE [LARGE SCALE GENOMIC DNA]</scope>
    <source>
        <strain evidence="1">ORS3257</strain>
    </source>
</reference>
<dbReference type="InterPro" id="IPR025332">
    <property type="entry name" value="DUF4238"/>
</dbReference>
<evidence type="ECO:0000313" key="1">
    <source>
        <dbReference type="EMBL" id="SPP97818.1"/>
    </source>
</evidence>
<name>A0A2U3Q8W8_9BRAD</name>
<gene>
    <name evidence="1" type="ORF">BRAD3257_6957</name>
</gene>